<gene>
    <name evidence="1" type="ORF">BCR32DRAFT_295910</name>
</gene>
<keyword evidence="2" id="KW-1185">Reference proteome</keyword>
<reference evidence="1 2" key="2">
    <citation type="submission" date="2016-08" db="EMBL/GenBank/DDBJ databases">
        <title>Pervasive Adenine N6-methylation of Active Genes in Fungi.</title>
        <authorList>
            <consortium name="DOE Joint Genome Institute"/>
            <person name="Mondo S.J."/>
            <person name="Dannebaum R.O."/>
            <person name="Kuo R.C."/>
            <person name="Labutti K."/>
            <person name="Haridas S."/>
            <person name="Kuo A."/>
            <person name="Salamov A."/>
            <person name="Ahrendt S.R."/>
            <person name="Lipzen A."/>
            <person name="Sullivan W."/>
            <person name="Andreopoulos W.B."/>
            <person name="Clum A."/>
            <person name="Lindquist E."/>
            <person name="Daum C."/>
            <person name="Ramamoorthy G.K."/>
            <person name="Gryganskyi A."/>
            <person name="Culley D."/>
            <person name="Magnuson J.K."/>
            <person name="James T.Y."/>
            <person name="O'Malley M.A."/>
            <person name="Stajich J.E."/>
            <person name="Spatafora J.W."/>
            <person name="Visel A."/>
            <person name="Grigoriev I.V."/>
        </authorList>
    </citation>
    <scope>NUCLEOTIDE SEQUENCE [LARGE SCALE GENOMIC DNA]</scope>
    <source>
        <strain evidence="1 2">S4</strain>
    </source>
</reference>
<comment type="caution">
    <text evidence="1">The sequence shown here is derived from an EMBL/GenBank/DDBJ whole genome shotgun (WGS) entry which is preliminary data.</text>
</comment>
<dbReference type="EMBL" id="MCFG01000270">
    <property type="protein sequence ID" value="ORX76958.1"/>
    <property type="molecule type" value="Genomic_DNA"/>
</dbReference>
<organism evidence="1 2">
    <name type="scientific">Anaeromyces robustus</name>
    <dbReference type="NCBI Taxonomy" id="1754192"/>
    <lineage>
        <taxon>Eukaryota</taxon>
        <taxon>Fungi</taxon>
        <taxon>Fungi incertae sedis</taxon>
        <taxon>Chytridiomycota</taxon>
        <taxon>Chytridiomycota incertae sedis</taxon>
        <taxon>Neocallimastigomycetes</taxon>
        <taxon>Neocallimastigales</taxon>
        <taxon>Neocallimastigaceae</taxon>
        <taxon>Anaeromyces</taxon>
    </lineage>
</organism>
<accession>A0A1Y1WUJ1</accession>
<evidence type="ECO:0000313" key="2">
    <source>
        <dbReference type="Proteomes" id="UP000193944"/>
    </source>
</evidence>
<dbReference type="OrthoDB" id="2124158at2759"/>
<proteinExistence type="predicted"/>
<name>A0A1Y1WUJ1_9FUNG</name>
<sequence>MLSTKYISKKSAAINRNRNYSNINNGAQQYINTEEDPFIIRNQIKIPITSRYKEPNPERYGNTICDNYIEFIPKSKVEYKKIYPSFSTRDSVHNFRIQNESSENLFNENDKNSFIRELPVYLCFSSENDNNEDPFQNRYKMTFQIEFQNELKSSFSCLISIKCLDADILFNYQYHLTPYSYRSFINKHIITDDIKKLAKNNLYLSFKKYVIYLKQMIDNCIKLPKEYKARVIIPENSDNEILKFIISNHQEQFIYFDILSLYLFHSPYDKIYKDINYEYMRIQKLHKTIKSQLVRFANSVSIHAPSVYINELKKNKISVNRDYNMKSRNYWMKILDNCFNNNEKDININHSEDIIKLFDNNNKLEQENYIISEKNKKNLKYSFKWNQYDLEVIHKSYTLEKDLINLEFEFQYELLVNILIKNNLSTCADNNYYITIMDNNNVLFYYISEELNDEVIFNMMNNLHIRLIHNKKYIDQKENNNNNENSYSYSIKVSIKSIIKEFFEKSKDLDLINEENFMNNIGILNLNKSNNSNIEIDKNVNYGKLFIIKSTFNKQQIVFKTKIRSFPKEILSEYIMNKYYILSEEINASKIKVYTLIDAIKIFNNNIFKYVDLPSWSLDYAKGFQKKKLL</sequence>
<evidence type="ECO:0000313" key="1">
    <source>
        <dbReference type="EMBL" id="ORX76958.1"/>
    </source>
</evidence>
<dbReference type="Proteomes" id="UP000193944">
    <property type="component" value="Unassembled WGS sequence"/>
</dbReference>
<protein>
    <submittedName>
        <fullName evidence="1">Uncharacterized protein</fullName>
    </submittedName>
</protein>
<dbReference type="AlphaFoldDB" id="A0A1Y1WUJ1"/>
<reference evidence="1 2" key="1">
    <citation type="submission" date="2016-08" db="EMBL/GenBank/DDBJ databases">
        <title>A Parts List for Fungal Cellulosomes Revealed by Comparative Genomics.</title>
        <authorList>
            <consortium name="DOE Joint Genome Institute"/>
            <person name="Haitjema C.H."/>
            <person name="Gilmore S.P."/>
            <person name="Henske J.K."/>
            <person name="Solomon K.V."/>
            <person name="De Groot R."/>
            <person name="Kuo A."/>
            <person name="Mondo S.J."/>
            <person name="Salamov A.A."/>
            <person name="Labutti K."/>
            <person name="Zhao Z."/>
            <person name="Chiniquy J."/>
            <person name="Barry K."/>
            <person name="Brewer H.M."/>
            <person name="Purvine S.O."/>
            <person name="Wright A.T."/>
            <person name="Boxma B."/>
            <person name="Van Alen T."/>
            <person name="Hackstein J.H."/>
            <person name="Baker S.E."/>
            <person name="Grigoriev I.V."/>
            <person name="O'Malley M.A."/>
        </authorList>
    </citation>
    <scope>NUCLEOTIDE SEQUENCE [LARGE SCALE GENOMIC DNA]</scope>
    <source>
        <strain evidence="1 2">S4</strain>
    </source>
</reference>